<evidence type="ECO:0000256" key="1">
    <source>
        <dbReference type="PROSITE-ProRule" id="PRU00703"/>
    </source>
</evidence>
<dbReference type="SMART" id="SM00116">
    <property type="entry name" value="CBS"/>
    <property type="match status" value="1"/>
</dbReference>
<evidence type="ECO:0000313" key="3">
    <source>
        <dbReference type="EMBL" id="RWR26287.1"/>
    </source>
</evidence>
<dbReference type="SUPFAM" id="SSF54631">
    <property type="entry name" value="CBS-domain pair"/>
    <property type="match status" value="1"/>
</dbReference>
<dbReference type="RefSeq" id="WP_128233998.1">
    <property type="nucleotide sequence ID" value="NZ_SAUY01000048.1"/>
</dbReference>
<dbReference type="InterPro" id="IPR046342">
    <property type="entry name" value="CBS_dom_sf"/>
</dbReference>
<dbReference type="InterPro" id="IPR000644">
    <property type="entry name" value="CBS_dom"/>
</dbReference>
<evidence type="ECO:0000313" key="4">
    <source>
        <dbReference type="Proteomes" id="UP000284451"/>
    </source>
</evidence>
<dbReference type="AlphaFoldDB" id="A0A443K0I1"/>
<comment type="caution">
    <text evidence="3">The sequence shown here is derived from an EMBL/GenBank/DDBJ whole genome shotgun (WGS) entry which is preliminary data.</text>
</comment>
<protein>
    <recommendedName>
        <fullName evidence="2">CBS domain-containing protein</fullName>
    </recommendedName>
</protein>
<gene>
    <name evidence="3" type="ORF">D2T29_20825</name>
</gene>
<keyword evidence="1" id="KW-0129">CBS domain</keyword>
<feature type="domain" description="CBS" evidence="2">
    <location>
        <begin position="137"/>
        <end position="193"/>
    </location>
</feature>
<dbReference type="PROSITE" id="PS51371">
    <property type="entry name" value="CBS"/>
    <property type="match status" value="1"/>
</dbReference>
<proteinExistence type="predicted"/>
<dbReference type="Pfam" id="PF00571">
    <property type="entry name" value="CBS"/>
    <property type="match status" value="1"/>
</dbReference>
<dbReference type="Gene3D" id="3.10.580.10">
    <property type="entry name" value="CBS-domain"/>
    <property type="match status" value="1"/>
</dbReference>
<dbReference type="EMBL" id="SAUY01000048">
    <property type="protein sequence ID" value="RWR26287.1"/>
    <property type="molecule type" value="Genomic_DNA"/>
</dbReference>
<organism evidence="3 4">
    <name type="scientific">Paenirhodobacter populi</name>
    <dbReference type="NCBI Taxonomy" id="2306993"/>
    <lineage>
        <taxon>Bacteria</taxon>
        <taxon>Pseudomonadati</taxon>
        <taxon>Pseudomonadota</taxon>
        <taxon>Alphaproteobacteria</taxon>
        <taxon>Rhodobacterales</taxon>
        <taxon>Rhodobacter group</taxon>
        <taxon>Paenirhodobacter</taxon>
    </lineage>
</organism>
<reference evidence="3 4" key="1">
    <citation type="submission" date="2019-01" db="EMBL/GenBank/DDBJ databases">
        <title>Sinorhodobacter populi sp. nov. isolated from the symptomatic bark tissue of Populus euramericana canker.</title>
        <authorList>
            <person name="Xu G."/>
        </authorList>
    </citation>
    <scope>NUCLEOTIDE SEQUENCE [LARGE SCALE GENOMIC DNA]</scope>
    <source>
        <strain evidence="3 4">07D10-4-3</strain>
    </source>
</reference>
<evidence type="ECO:0000259" key="2">
    <source>
        <dbReference type="PROSITE" id="PS51371"/>
    </source>
</evidence>
<accession>A0A443K0I1</accession>
<sequence>MQDELIVVEEPVLEGALNPENEAVAAEFEEVKADVAAGREPSRSVRELLRWFGARRRRGGVVERIEAELEAAGLRTDPHFTTTWIDAPVIFKKREAQAPALEAVPVVAAQPGAEAVEAAKPADVADMTYLVRILEAANREVISVNPQDPIERAVTLMLAYDFSQLAVMTGPRDLKGAISWKSIGSRLSQRNALTNVSDAMEQATEVSDADSLFEVTKTIIQRDYVFVRAAADRKITGIVTATDLSEQFQGLSEPFLLLGRIENQIRRLIQDVFDVDTLRAACDDNDPDRKAAVTKASQLTFGEYQRIFEKEENWAQLGFVACRKTFCKELDGVRKLRNEIMHFHPDVIEDGDFEQLRRFSRLLEQLDQLAG</sequence>
<name>A0A443K0I1_9RHOB</name>
<reference evidence="3 4" key="2">
    <citation type="submission" date="2019-01" db="EMBL/GenBank/DDBJ databases">
        <authorList>
            <person name="Li Y."/>
        </authorList>
    </citation>
    <scope>NUCLEOTIDE SEQUENCE [LARGE SCALE GENOMIC DNA]</scope>
    <source>
        <strain evidence="3 4">07D10-4-3</strain>
    </source>
</reference>
<dbReference type="Proteomes" id="UP000284451">
    <property type="component" value="Unassembled WGS sequence"/>
</dbReference>